<sequence>MDAPADQTSLPRPVESQPNTSNVPRRTYPAIVHAAVACALISPIAFLPYFAARRHINVLQQSVNVLRKETLRLRDELDVATSMQRSMTSELRDLRGMAESTAKLSNETRKNFSHREMERLVAEEAIQANLRELLEDSQRSRNQISALRGLGMSLADVAGFMQMVELQFGIGSGSKDKYGIERLRLLALQIQSDLDNGMQPEGSRAPQIDKRPVT</sequence>
<accession>A0A0C2Y7M1</accession>
<keyword evidence="4" id="KW-1185">Reference proteome</keyword>
<dbReference type="AlphaFoldDB" id="A0A0C2Y7M1"/>
<evidence type="ECO:0000313" key="3">
    <source>
        <dbReference type="EMBL" id="KIM45858.1"/>
    </source>
</evidence>
<feature type="transmembrane region" description="Helical" evidence="2">
    <location>
        <begin position="30"/>
        <end position="52"/>
    </location>
</feature>
<dbReference type="OrthoDB" id="3232130at2759"/>
<protein>
    <submittedName>
        <fullName evidence="3">Uncharacterized protein</fullName>
    </submittedName>
</protein>
<dbReference type="EMBL" id="KN831771">
    <property type="protein sequence ID" value="KIM45858.1"/>
    <property type="molecule type" value="Genomic_DNA"/>
</dbReference>
<keyword evidence="2" id="KW-0472">Membrane</keyword>
<organism evidence="3 4">
    <name type="scientific">Hebeloma cylindrosporum</name>
    <dbReference type="NCBI Taxonomy" id="76867"/>
    <lineage>
        <taxon>Eukaryota</taxon>
        <taxon>Fungi</taxon>
        <taxon>Dikarya</taxon>
        <taxon>Basidiomycota</taxon>
        <taxon>Agaricomycotina</taxon>
        <taxon>Agaricomycetes</taxon>
        <taxon>Agaricomycetidae</taxon>
        <taxon>Agaricales</taxon>
        <taxon>Agaricineae</taxon>
        <taxon>Hymenogastraceae</taxon>
        <taxon>Hebeloma</taxon>
    </lineage>
</organism>
<evidence type="ECO:0000256" key="1">
    <source>
        <dbReference type="SAM" id="MobiDB-lite"/>
    </source>
</evidence>
<keyword evidence="2" id="KW-1133">Transmembrane helix</keyword>
<reference evidence="4" key="2">
    <citation type="submission" date="2015-01" db="EMBL/GenBank/DDBJ databases">
        <title>Evolutionary Origins and Diversification of the Mycorrhizal Mutualists.</title>
        <authorList>
            <consortium name="DOE Joint Genome Institute"/>
            <consortium name="Mycorrhizal Genomics Consortium"/>
            <person name="Kohler A."/>
            <person name="Kuo A."/>
            <person name="Nagy L.G."/>
            <person name="Floudas D."/>
            <person name="Copeland A."/>
            <person name="Barry K.W."/>
            <person name="Cichocki N."/>
            <person name="Veneault-Fourrey C."/>
            <person name="LaButti K."/>
            <person name="Lindquist E.A."/>
            <person name="Lipzen A."/>
            <person name="Lundell T."/>
            <person name="Morin E."/>
            <person name="Murat C."/>
            <person name="Riley R."/>
            <person name="Ohm R."/>
            <person name="Sun H."/>
            <person name="Tunlid A."/>
            <person name="Henrissat B."/>
            <person name="Grigoriev I.V."/>
            <person name="Hibbett D.S."/>
            <person name="Martin F."/>
        </authorList>
    </citation>
    <scope>NUCLEOTIDE SEQUENCE [LARGE SCALE GENOMIC DNA]</scope>
    <source>
        <strain evidence="4">h7</strain>
    </source>
</reference>
<name>A0A0C2Y7M1_HEBCY</name>
<dbReference type="HOGENOM" id="CLU_099528_0_0_1"/>
<proteinExistence type="predicted"/>
<feature type="region of interest" description="Disordered" evidence="1">
    <location>
        <begin position="195"/>
        <end position="214"/>
    </location>
</feature>
<evidence type="ECO:0000313" key="4">
    <source>
        <dbReference type="Proteomes" id="UP000053424"/>
    </source>
</evidence>
<evidence type="ECO:0000256" key="2">
    <source>
        <dbReference type="SAM" id="Phobius"/>
    </source>
</evidence>
<feature type="region of interest" description="Disordered" evidence="1">
    <location>
        <begin position="1"/>
        <end position="24"/>
    </location>
</feature>
<reference evidence="3 4" key="1">
    <citation type="submission" date="2014-04" db="EMBL/GenBank/DDBJ databases">
        <authorList>
            <consortium name="DOE Joint Genome Institute"/>
            <person name="Kuo A."/>
            <person name="Gay G."/>
            <person name="Dore J."/>
            <person name="Kohler A."/>
            <person name="Nagy L.G."/>
            <person name="Floudas D."/>
            <person name="Copeland A."/>
            <person name="Barry K.W."/>
            <person name="Cichocki N."/>
            <person name="Veneault-Fourrey C."/>
            <person name="LaButti K."/>
            <person name="Lindquist E.A."/>
            <person name="Lipzen A."/>
            <person name="Lundell T."/>
            <person name="Morin E."/>
            <person name="Murat C."/>
            <person name="Sun H."/>
            <person name="Tunlid A."/>
            <person name="Henrissat B."/>
            <person name="Grigoriev I.V."/>
            <person name="Hibbett D.S."/>
            <person name="Martin F."/>
            <person name="Nordberg H.P."/>
            <person name="Cantor M.N."/>
            <person name="Hua S.X."/>
        </authorList>
    </citation>
    <scope>NUCLEOTIDE SEQUENCE [LARGE SCALE GENOMIC DNA]</scope>
    <source>
        <strain evidence="4">h7</strain>
    </source>
</reference>
<dbReference type="Proteomes" id="UP000053424">
    <property type="component" value="Unassembled WGS sequence"/>
</dbReference>
<gene>
    <name evidence="3" type="ORF">M413DRAFT_440911</name>
</gene>
<keyword evidence="2" id="KW-0812">Transmembrane</keyword>